<proteinExistence type="inferred from homology"/>
<dbReference type="GO" id="GO:0006631">
    <property type="term" value="P:fatty acid metabolic process"/>
    <property type="evidence" value="ECO:0007669"/>
    <property type="project" value="TreeGrafter"/>
</dbReference>
<dbReference type="EMBL" id="JAEKNR010000027">
    <property type="protein sequence ID" value="MBJ7596873.1"/>
    <property type="molecule type" value="Genomic_DNA"/>
</dbReference>
<accession>A0A934K768</accession>
<reference evidence="5" key="1">
    <citation type="submission" date="2020-10" db="EMBL/GenBank/DDBJ databases">
        <title>Ca. Dormibacterota MAGs.</title>
        <authorList>
            <person name="Montgomery K."/>
        </authorList>
    </citation>
    <scope>NUCLEOTIDE SEQUENCE [LARGE SCALE GENOMIC DNA]</scope>
    <source>
        <strain evidence="5">SC8812_S17_10</strain>
    </source>
</reference>
<dbReference type="RefSeq" id="WP_338198713.1">
    <property type="nucleotide sequence ID" value="NZ_JAEKNR010000027.1"/>
</dbReference>
<dbReference type="InterPro" id="IPR042099">
    <property type="entry name" value="ANL_N_sf"/>
</dbReference>
<dbReference type="SUPFAM" id="SSF56801">
    <property type="entry name" value="Acetyl-CoA synthetase-like"/>
    <property type="match status" value="1"/>
</dbReference>
<organism evidence="5 6">
    <name type="scientific">Candidatus Nephthysia bennettiae</name>
    <dbReference type="NCBI Taxonomy" id="3127016"/>
    <lineage>
        <taxon>Bacteria</taxon>
        <taxon>Bacillati</taxon>
        <taxon>Candidatus Dormiibacterota</taxon>
        <taxon>Candidatus Dormibacteria</taxon>
        <taxon>Candidatus Dormibacterales</taxon>
        <taxon>Candidatus Dormibacteraceae</taxon>
        <taxon>Candidatus Nephthysia</taxon>
    </lineage>
</organism>
<dbReference type="PANTHER" id="PTHR43201">
    <property type="entry name" value="ACYL-COA SYNTHETASE"/>
    <property type="match status" value="1"/>
</dbReference>
<evidence type="ECO:0000313" key="5">
    <source>
        <dbReference type="EMBL" id="MBJ7596873.1"/>
    </source>
</evidence>
<evidence type="ECO:0000259" key="3">
    <source>
        <dbReference type="Pfam" id="PF00501"/>
    </source>
</evidence>
<dbReference type="Proteomes" id="UP000612893">
    <property type="component" value="Unassembled WGS sequence"/>
</dbReference>
<dbReference type="Gene3D" id="3.30.300.30">
    <property type="match status" value="1"/>
</dbReference>
<feature type="domain" description="AMP-binding enzyme C-terminal" evidence="4">
    <location>
        <begin position="410"/>
        <end position="484"/>
    </location>
</feature>
<gene>
    <name evidence="5" type="ORF">JF922_02135</name>
</gene>
<name>A0A934K768_9BACT</name>
<dbReference type="AlphaFoldDB" id="A0A934K768"/>
<dbReference type="PROSITE" id="PS00455">
    <property type="entry name" value="AMP_BINDING"/>
    <property type="match status" value="1"/>
</dbReference>
<dbReference type="InterPro" id="IPR000873">
    <property type="entry name" value="AMP-dep_synth/lig_dom"/>
</dbReference>
<dbReference type="Pfam" id="PF13193">
    <property type="entry name" value="AMP-binding_C"/>
    <property type="match status" value="1"/>
</dbReference>
<evidence type="ECO:0000313" key="6">
    <source>
        <dbReference type="Proteomes" id="UP000612893"/>
    </source>
</evidence>
<comment type="caution">
    <text evidence="5">The sequence shown here is derived from an EMBL/GenBank/DDBJ whole genome shotgun (WGS) entry which is preliminary data.</text>
</comment>
<dbReference type="Gene3D" id="3.40.50.12780">
    <property type="entry name" value="N-terminal domain of ligase-like"/>
    <property type="match status" value="1"/>
</dbReference>
<evidence type="ECO:0000259" key="4">
    <source>
        <dbReference type="Pfam" id="PF13193"/>
    </source>
</evidence>
<dbReference type="GO" id="GO:0031956">
    <property type="term" value="F:medium-chain fatty acid-CoA ligase activity"/>
    <property type="evidence" value="ECO:0007669"/>
    <property type="project" value="TreeGrafter"/>
</dbReference>
<keyword evidence="2" id="KW-0436">Ligase</keyword>
<protein>
    <submittedName>
        <fullName evidence="5">AMP-binding protein</fullName>
    </submittedName>
</protein>
<comment type="similarity">
    <text evidence="1">Belongs to the ATP-dependent AMP-binding enzyme family.</text>
</comment>
<dbReference type="Pfam" id="PF00501">
    <property type="entry name" value="AMP-binding"/>
    <property type="match status" value="1"/>
</dbReference>
<evidence type="ECO:0000256" key="2">
    <source>
        <dbReference type="ARBA" id="ARBA00022598"/>
    </source>
</evidence>
<dbReference type="InterPro" id="IPR025110">
    <property type="entry name" value="AMP-bd_C"/>
</dbReference>
<dbReference type="InterPro" id="IPR020845">
    <property type="entry name" value="AMP-binding_CS"/>
</dbReference>
<sequence length="505" mass="54578">MDISGWIAHWASWTPGKTALRFEGRSVSYAELEQGVESVAAWLRAAGVLPGDRVAYLGPNCPELLEFLFACSRLGGIFVPLNNRMPSAELCVFVEATRPRLLVAEHGFRGVAIDSVGDLGPHRVKTFAVGGEFAGRATQRVPAFSGIDLVAPVLILFTSGTTGHPKGATFTHQNITFNALNVITAVGLTTADEILTAVPMFHTGGLFIHTLPGLCAGAANTIHRQFDPGQLLEEIPRQRITLLACVPAMTFALATHPAWYSADLSSLRSVYTGSTVVTPRAIEPWQAKGVRIGQGYGSTEACPTATMMPPGSSDEAAFTAGKPTLYTQMRVVDEAGSDLPAGQPGEVWFRGPAVMQGYWENEQATREAFCDGWFRNGDLGLLDDDGYVHVVGRIKDIIIVGSSNVYPSDLEAVLNDCPEIREAAVVGRPDDELGEVPVACVVPTQGPTFTSQQVIGLFENRLATYKHPRDVIFLEALPRNWHGKIDRLRLRELVAEAQAQGFRRG</sequence>
<keyword evidence="6" id="KW-1185">Reference proteome</keyword>
<evidence type="ECO:0000256" key="1">
    <source>
        <dbReference type="ARBA" id="ARBA00006432"/>
    </source>
</evidence>
<dbReference type="InterPro" id="IPR045851">
    <property type="entry name" value="AMP-bd_C_sf"/>
</dbReference>
<feature type="domain" description="AMP-dependent synthetase/ligase" evidence="3">
    <location>
        <begin position="9"/>
        <end position="359"/>
    </location>
</feature>
<dbReference type="PANTHER" id="PTHR43201:SF5">
    <property type="entry name" value="MEDIUM-CHAIN ACYL-COA LIGASE ACSF2, MITOCHONDRIAL"/>
    <property type="match status" value="1"/>
</dbReference>